<evidence type="ECO:0000313" key="5">
    <source>
        <dbReference type="EMBL" id="KYO35677.1"/>
    </source>
</evidence>
<name>A0A151NFW2_ALLMI</name>
<feature type="domain" description="K Homology" evidence="4">
    <location>
        <begin position="24"/>
        <end position="97"/>
    </location>
</feature>
<feature type="region of interest" description="Disordered" evidence="3">
    <location>
        <begin position="1"/>
        <end position="20"/>
    </location>
</feature>
<dbReference type="SMART" id="SM00322">
    <property type="entry name" value="KH"/>
    <property type="match status" value="1"/>
</dbReference>
<dbReference type="PANTHER" id="PTHR10288">
    <property type="entry name" value="KH DOMAIN CONTAINING RNA BINDING PROTEIN"/>
    <property type="match status" value="1"/>
</dbReference>
<dbReference type="STRING" id="8496.A0A151NFW2"/>
<dbReference type="AlphaFoldDB" id="A0A151NFW2"/>
<reference evidence="5 6" key="1">
    <citation type="journal article" date="2012" name="Genome Biol.">
        <title>Sequencing three crocodilian genomes to illuminate the evolution of archosaurs and amniotes.</title>
        <authorList>
            <person name="St John J.A."/>
            <person name="Braun E.L."/>
            <person name="Isberg S.R."/>
            <person name="Miles L.G."/>
            <person name="Chong A.Y."/>
            <person name="Gongora J."/>
            <person name="Dalzell P."/>
            <person name="Moran C."/>
            <person name="Bed'hom B."/>
            <person name="Abzhanov A."/>
            <person name="Burgess S.C."/>
            <person name="Cooksey A.M."/>
            <person name="Castoe T.A."/>
            <person name="Crawford N.G."/>
            <person name="Densmore L.D."/>
            <person name="Drew J.C."/>
            <person name="Edwards S.V."/>
            <person name="Faircloth B.C."/>
            <person name="Fujita M.K."/>
            <person name="Greenwold M.J."/>
            <person name="Hoffmann F.G."/>
            <person name="Howard J.M."/>
            <person name="Iguchi T."/>
            <person name="Janes D.E."/>
            <person name="Khan S.Y."/>
            <person name="Kohno S."/>
            <person name="de Koning A.J."/>
            <person name="Lance S.L."/>
            <person name="McCarthy F.M."/>
            <person name="McCormack J.E."/>
            <person name="Merchant M.E."/>
            <person name="Peterson D.G."/>
            <person name="Pollock D.D."/>
            <person name="Pourmand N."/>
            <person name="Raney B.J."/>
            <person name="Roessler K.A."/>
            <person name="Sanford J.R."/>
            <person name="Sawyer R.H."/>
            <person name="Schmidt C.J."/>
            <person name="Triplett E.W."/>
            <person name="Tuberville T.D."/>
            <person name="Venegas-Anaya M."/>
            <person name="Howard J.T."/>
            <person name="Jarvis E.D."/>
            <person name="Guillette L.J.Jr."/>
            <person name="Glenn T.C."/>
            <person name="Green R.E."/>
            <person name="Ray D.A."/>
        </authorList>
    </citation>
    <scope>NUCLEOTIDE SEQUENCE [LARGE SCALE GENOMIC DNA]</scope>
    <source>
        <strain evidence="5">KSC_2009_1</strain>
    </source>
</reference>
<evidence type="ECO:0000259" key="4">
    <source>
        <dbReference type="SMART" id="SM00322"/>
    </source>
</evidence>
<dbReference type="InterPro" id="IPR004088">
    <property type="entry name" value="KH_dom_type_1"/>
</dbReference>
<gene>
    <name evidence="5" type="ORF">Y1Q_0014372</name>
</gene>
<organism evidence="5 6">
    <name type="scientific">Alligator mississippiensis</name>
    <name type="common">American alligator</name>
    <dbReference type="NCBI Taxonomy" id="8496"/>
    <lineage>
        <taxon>Eukaryota</taxon>
        <taxon>Metazoa</taxon>
        <taxon>Chordata</taxon>
        <taxon>Craniata</taxon>
        <taxon>Vertebrata</taxon>
        <taxon>Euteleostomi</taxon>
        <taxon>Archelosauria</taxon>
        <taxon>Archosauria</taxon>
        <taxon>Crocodylia</taxon>
        <taxon>Alligatoridae</taxon>
        <taxon>Alligatorinae</taxon>
        <taxon>Alligator</taxon>
    </lineage>
</organism>
<evidence type="ECO:0000256" key="1">
    <source>
        <dbReference type="ARBA" id="ARBA00022737"/>
    </source>
</evidence>
<dbReference type="Gene3D" id="3.30.1370.10">
    <property type="entry name" value="K Homology domain, type 1"/>
    <property type="match status" value="1"/>
</dbReference>
<sequence length="151" mass="15304">MVVVGGGPRSPCPGADDPAPPDEGEYFLKVLIPSYAAGSIIGKGGQTIVQLQKETGATIKLSKSKDFYPGTTERVCLVQGTAEALGAVHSFIAEKVREIPQAAAKPDPVGILQPQTTMNPDRAKQVGRGGVGGGGQGPPGGAAPARGYLQG</sequence>
<protein>
    <recommendedName>
        <fullName evidence="4">K Homology domain-containing protein</fullName>
    </recommendedName>
</protein>
<evidence type="ECO:0000256" key="3">
    <source>
        <dbReference type="SAM" id="MobiDB-lite"/>
    </source>
</evidence>
<dbReference type="SUPFAM" id="SSF54791">
    <property type="entry name" value="Eukaryotic type KH-domain (KH-domain type I)"/>
    <property type="match status" value="1"/>
</dbReference>
<dbReference type="EMBL" id="AKHW03003121">
    <property type="protein sequence ID" value="KYO35677.1"/>
    <property type="molecule type" value="Genomic_DNA"/>
</dbReference>
<feature type="compositionally biased region" description="Gly residues" evidence="3">
    <location>
        <begin position="127"/>
        <end position="140"/>
    </location>
</feature>
<dbReference type="InterPro" id="IPR004087">
    <property type="entry name" value="KH_dom"/>
</dbReference>
<keyword evidence="2" id="KW-0694">RNA-binding</keyword>
<keyword evidence="1" id="KW-0677">Repeat</keyword>
<feature type="region of interest" description="Disordered" evidence="3">
    <location>
        <begin position="107"/>
        <end position="151"/>
    </location>
</feature>
<dbReference type="PROSITE" id="PS50084">
    <property type="entry name" value="KH_TYPE_1"/>
    <property type="match status" value="1"/>
</dbReference>
<evidence type="ECO:0000313" key="6">
    <source>
        <dbReference type="Proteomes" id="UP000050525"/>
    </source>
</evidence>
<proteinExistence type="predicted"/>
<comment type="caution">
    <text evidence="5">The sequence shown here is derived from an EMBL/GenBank/DDBJ whole genome shotgun (WGS) entry which is preliminary data.</text>
</comment>
<feature type="compositionally biased region" description="Low complexity" evidence="3">
    <location>
        <begin position="142"/>
        <end position="151"/>
    </location>
</feature>
<evidence type="ECO:0000256" key="2">
    <source>
        <dbReference type="PROSITE-ProRule" id="PRU00117"/>
    </source>
</evidence>
<dbReference type="Pfam" id="PF00013">
    <property type="entry name" value="KH_1"/>
    <property type="match status" value="1"/>
</dbReference>
<dbReference type="FunFam" id="3.30.1370.10:FF:000020">
    <property type="entry name" value="RNA-binding protein Nova-1 isoform 1"/>
    <property type="match status" value="1"/>
</dbReference>
<dbReference type="InterPro" id="IPR036612">
    <property type="entry name" value="KH_dom_type_1_sf"/>
</dbReference>
<dbReference type="InterPro" id="IPR047275">
    <property type="entry name" value="KH-I_NOVA_rpt1"/>
</dbReference>
<keyword evidence="6" id="KW-1185">Reference proteome</keyword>
<dbReference type="GO" id="GO:0003723">
    <property type="term" value="F:RNA binding"/>
    <property type="evidence" value="ECO:0007669"/>
    <property type="project" value="UniProtKB-UniRule"/>
</dbReference>
<dbReference type="CDD" id="cd22435">
    <property type="entry name" value="KH-I_NOVA_rpt1"/>
    <property type="match status" value="1"/>
</dbReference>
<dbReference type="Proteomes" id="UP000050525">
    <property type="component" value="Unassembled WGS sequence"/>
</dbReference>
<accession>A0A151NFW2</accession>
<dbReference type="eggNOG" id="KOG2191">
    <property type="taxonomic scope" value="Eukaryota"/>
</dbReference>